<comment type="caution">
    <text evidence="4">The sequence shown here is derived from an EMBL/GenBank/DDBJ whole genome shotgun (WGS) entry which is preliminary data.</text>
</comment>
<keyword evidence="3" id="KW-1133">Transmembrane helix</keyword>
<feature type="compositionally biased region" description="Basic and acidic residues" evidence="2">
    <location>
        <begin position="188"/>
        <end position="208"/>
    </location>
</feature>
<evidence type="ECO:0000256" key="1">
    <source>
        <dbReference type="SAM" id="Coils"/>
    </source>
</evidence>
<evidence type="ECO:0000256" key="3">
    <source>
        <dbReference type="SAM" id="Phobius"/>
    </source>
</evidence>
<feature type="coiled-coil region" evidence="1">
    <location>
        <begin position="103"/>
        <end position="130"/>
    </location>
</feature>
<feature type="transmembrane region" description="Helical" evidence="3">
    <location>
        <begin position="30"/>
        <end position="54"/>
    </location>
</feature>
<evidence type="ECO:0000313" key="5">
    <source>
        <dbReference type="Proteomes" id="UP001162640"/>
    </source>
</evidence>
<keyword evidence="3" id="KW-0812">Transmembrane</keyword>
<proteinExistence type="predicted"/>
<feature type="compositionally biased region" description="Acidic residues" evidence="2">
    <location>
        <begin position="173"/>
        <end position="182"/>
    </location>
</feature>
<organism evidence="4 5">
    <name type="scientific">Triparma laevis f. inornata</name>
    <dbReference type="NCBI Taxonomy" id="1714386"/>
    <lineage>
        <taxon>Eukaryota</taxon>
        <taxon>Sar</taxon>
        <taxon>Stramenopiles</taxon>
        <taxon>Ochrophyta</taxon>
        <taxon>Bolidophyceae</taxon>
        <taxon>Parmales</taxon>
        <taxon>Triparmaceae</taxon>
        <taxon>Triparma</taxon>
    </lineage>
</organism>
<keyword evidence="1" id="KW-0175">Coiled coil</keyword>
<name>A0A9W7B4L2_9STRA</name>
<dbReference type="Proteomes" id="UP001162640">
    <property type="component" value="Unassembled WGS sequence"/>
</dbReference>
<protein>
    <submittedName>
        <fullName evidence="4">Uncharacterized protein</fullName>
    </submittedName>
</protein>
<dbReference type="AlphaFoldDB" id="A0A9W7B4L2"/>
<feature type="region of interest" description="Disordered" evidence="2">
    <location>
        <begin position="158"/>
        <end position="244"/>
    </location>
</feature>
<evidence type="ECO:0000313" key="4">
    <source>
        <dbReference type="EMBL" id="GMH84126.1"/>
    </source>
</evidence>
<feature type="compositionally biased region" description="Polar residues" evidence="2">
    <location>
        <begin position="216"/>
        <end position="226"/>
    </location>
</feature>
<sequence>MKNTFSIIYDFKQDYSWSNRKNKLAFSVRFLFSPILLVISIPMFLLWFLPIYVFNTILVKTQGPRNTSTEVALDLKLDSANSDWSGRVLDIVRRVNSVTYAELSKTNNEITKADNKISELKSENASLKVAVKEGFEKLEKESKELKGLILKLIDPTTMSEEDVVETENVPDKGEDEDKDEDGDTPKPPTEKKTPTLKDRLEATKKKSSETPPPQNEEVTNPLTAQSGVDMLPVPPSQKEFSITP</sequence>
<keyword evidence="3" id="KW-0472">Membrane</keyword>
<accession>A0A9W7B4L2</accession>
<reference evidence="5" key="1">
    <citation type="journal article" date="2023" name="Commun. Biol.">
        <title>Genome analysis of Parmales, the sister group of diatoms, reveals the evolutionary specialization of diatoms from phago-mixotrophs to photoautotrophs.</title>
        <authorList>
            <person name="Ban H."/>
            <person name="Sato S."/>
            <person name="Yoshikawa S."/>
            <person name="Yamada K."/>
            <person name="Nakamura Y."/>
            <person name="Ichinomiya M."/>
            <person name="Sato N."/>
            <person name="Blanc-Mathieu R."/>
            <person name="Endo H."/>
            <person name="Kuwata A."/>
            <person name="Ogata H."/>
        </authorList>
    </citation>
    <scope>NUCLEOTIDE SEQUENCE [LARGE SCALE GENOMIC DNA]</scope>
</reference>
<gene>
    <name evidence="4" type="ORF">TL16_g09824</name>
</gene>
<evidence type="ECO:0000256" key="2">
    <source>
        <dbReference type="SAM" id="MobiDB-lite"/>
    </source>
</evidence>
<dbReference type="EMBL" id="BLQM01000339">
    <property type="protein sequence ID" value="GMH84126.1"/>
    <property type="molecule type" value="Genomic_DNA"/>
</dbReference>